<keyword evidence="3" id="KW-0596">Phosphopantetheine</keyword>
<evidence type="ECO:0000256" key="2">
    <source>
        <dbReference type="ARBA" id="ARBA00006432"/>
    </source>
</evidence>
<dbReference type="GO" id="GO:0044550">
    <property type="term" value="P:secondary metabolite biosynthetic process"/>
    <property type="evidence" value="ECO:0007669"/>
    <property type="project" value="UniProtKB-ARBA"/>
</dbReference>
<dbReference type="InterPro" id="IPR001031">
    <property type="entry name" value="Thioesterase"/>
</dbReference>
<dbReference type="InterPro" id="IPR025110">
    <property type="entry name" value="AMP-bd_C"/>
</dbReference>
<dbReference type="SMART" id="SM00824">
    <property type="entry name" value="PKS_TE"/>
    <property type="match status" value="1"/>
</dbReference>
<dbReference type="FunFam" id="3.30.300.30:FF:000010">
    <property type="entry name" value="Enterobactin synthetase component F"/>
    <property type="match status" value="1"/>
</dbReference>
<dbReference type="SUPFAM" id="SSF56801">
    <property type="entry name" value="Acetyl-CoA synthetase-like"/>
    <property type="match status" value="1"/>
</dbReference>
<dbReference type="InterPro" id="IPR029058">
    <property type="entry name" value="AB_hydrolase_fold"/>
</dbReference>
<dbReference type="PROSITE" id="PS00012">
    <property type="entry name" value="PHOSPHOPANTETHEINE"/>
    <property type="match status" value="1"/>
</dbReference>
<dbReference type="SMART" id="SM00823">
    <property type="entry name" value="PKS_PP"/>
    <property type="match status" value="1"/>
</dbReference>
<dbReference type="InterPro" id="IPR009081">
    <property type="entry name" value="PP-bd_ACP"/>
</dbReference>
<dbReference type="InterPro" id="IPR006162">
    <property type="entry name" value="Ppantetheine_attach_site"/>
</dbReference>
<dbReference type="FunFam" id="1.10.1200.10:FF:000005">
    <property type="entry name" value="Nonribosomal peptide synthetase 1"/>
    <property type="match status" value="1"/>
</dbReference>
<evidence type="ECO:0000256" key="5">
    <source>
        <dbReference type="ARBA" id="ARBA00023194"/>
    </source>
</evidence>
<evidence type="ECO:0000313" key="7">
    <source>
        <dbReference type="EMBL" id="KIL31136.1"/>
    </source>
</evidence>
<keyword evidence="5" id="KW-0045">Antibiotic biosynthesis</keyword>
<name>A0ABD3ZSK0_BACIU</name>
<dbReference type="Gene3D" id="1.10.1200.10">
    <property type="entry name" value="ACP-like"/>
    <property type="match status" value="1"/>
</dbReference>
<dbReference type="PANTHER" id="PTHR45527:SF1">
    <property type="entry name" value="FATTY ACID SYNTHASE"/>
    <property type="match status" value="1"/>
</dbReference>
<dbReference type="EMBL" id="JSXS01000073">
    <property type="protein sequence ID" value="KIL31136.1"/>
    <property type="molecule type" value="Genomic_DNA"/>
</dbReference>
<proteinExistence type="inferred from homology"/>
<dbReference type="Proteomes" id="UP000031970">
    <property type="component" value="Unassembled WGS sequence"/>
</dbReference>
<sequence>MKIRGKRIEPAEIEARLLEMEGVQEAAVTMREIDGEGQLYAHYVGDDKRTEKEIRADLARVLPDYMIPQHWVRVDRMPLTGNGKIDRSALPIPENKPDKRKDITLPRNLVEEELANIWKQVLGVNTISIDDDFFAIGGHSLKALQVIHTLKHQQHIDIQIDFLFEHPTIAQLAEKLYSKQLRAADEQHVIKLNQHGAQNLFCFPPISGFGIYFKDLALLLNEKAAVYGFHFIEQDTRIEQYVNCMTDIQPEGPYVLLGYSAGGNLAFEVAQAMERKGLEVSDFIIVDAYLKEQSLPIDIGNDESAAYLPEAVREKVMKKKRNYQAYWAQLLNEGHIKASIHFIEAGIHPETSENTGLTKWEGACGNYSEYSGFGAHKDMLEGTYAEKNADIILDILEKITSNKAIPHKQ</sequence>
<dbReference type="RefSeq" id="WP_327820612.1">
    <property type="nucleotide sequence ID" value="NZ_JSXS01000073.1"/>
</dbReference>
<gene>
    <name evidence="7" type="ORF">B4067_2019</name>
</gene>
<evidence type="ECO:0000256" key="4">
    <source>
        <dbReference type="ARBA" id="ARBA00022553"/>
    </source>
</evidence>
<protein>
    <recommendedName>
        <fullName evidence="6">Carrier domain-containing protein</fullName>
    </recommendedName>
</protein>
<dbReference type="AlphaFoldDB" id="A0ABD3ZSK0"/>
<organism evidence="7 8">
    <name type="scientific">Bacillus subtilis subsp. subtilis</name>
    <dbReference type="NCBI Taxonomy" id="135461"/>
    <lineage>
        <taxon>Bacteria</taxon>
        <taxon>Bacillati</taxon>
        <taxon>Bacillota</taxon>
        <taxon>Bacilli</taxon>
        <taxon>Bacillales</taxon>
        <taxon>Bacillaceae</taxon>
        <taxon>Bacillus</taxon>
    </lineage>
</organism>
<keyword evidence="4" id="KW-0597">Phosphoprotein</keyword>
<comment type="similarity">
    <text evidence="2">Belongs to the ATP-dependent AMP-binding enzyme family.</text>
</comment>
<dbReference type="Pfam" id="PF00550">
    <property type="entry name" value="PP-binding"/>
    <property type="match status" value="1"/>
</dbReference>
<dbReference type="Gene3D" id="3.30.300.30">
    <property type="match status" value="1"/>
</dbReference>
<reference evidence="7 8" key="1">
    <citation type="submission" date="2014-11" db="EMBL/GenBank/DDBJ databases">
        <title>Draft Genome Sequences of Nine Bacillus subtilis Strains that Form Spores with High Heat-Resistance.</title>
        <authorList>
            <person name="Krawcyk A.O."/>
            <person name="Berendsen E.M."/>
            <person name="de Jong A."/>
            <person name="Holsappel S."/>
            <person name="Eijlander R.T."/>
            <person name="Wells-Bennik M."/>
            <person name="Kuipers O.P."/>
        </authorList>
    </citation>
    <scope>NUCLEOTIDE SEQUENCE [LARGE SCALE GENOMIC DNA]</scope>
    <source>
        <strain evidence="7 8">B4067</strain>
    </source>
</reference>
<dbReference type="PROSITE" id="PS50075">
    <property type="entry name" value="CARRIER"/>
    <property type="match status" value="1"/>
</dbReference>
<dbReference type="Gene3D" id="1.10.287.490">
    <property type="entry name" value="Helix hairpin bin"/>
    <property type="match status" value="1"/>
</dbReference>
<comment type="cofactor">
    <cofactor evidence="1">
        <name>pantetheine 4'-phosphate</name>
        <dbReference type="ChEBI" id="CHEBI:47942"/>
    </cofactor>
</comment>
<dbReference type="InterPro" id="IPR036736">
    <property type="entry name" value="ACP-like_sf"/>
</dbReference>
<dbReference type="Gene3D" id="3.40.50.1820">
    <property type="entry name" value="alpha/beta hydrolase"/>
    <property type="match status" value="1"/>
</dbReference>
<evidence type="ECO:0000256" key="1">
    <source>
        <dbReference type="ARBA" id="ARBA00001957"/>
    </source>
</evidence>
<evidence type="ECO:0000259" key="6">
    <source>
        <dbReference type="PROSITE" id="PS50075"/>
    </source>
</evidence>
<dbReference type="SUPFAM" id="SSF53474">
    <property type="entry name" value="alpha/beta-Hydrolases"/>
    <property type="match status" value="1"/>
</dbReference>
<accession>A0ABD3ZSK0</accession>
<evidence type="ECO:0000313" key="8">
    <source>
        <dbReference type="Proteomes" id="UP000031970"/>
    </source>
</evidence>
<dbReference type="InterPro" id="IPR020806">
    <property type="entry name" value="PKS_PP-bd"/>
</dbReference>
<dbReference type="InterPro" id="IPR045851">
    <property type="entry name" value="AMP-bd_C_sf"/>
</dbReference>
<dbReference type="Pfam" id="PF13193">
    <property type="entry name" value="AMP-binding_C"/>
    <property type="match status" value="1"/>
</dbReference>
<dbReference type="Pfam" id="PF00975">
    <property type="entry name" value="Thioesterase"/>
    <property type="match status" value="1"/>
</dbReference>
<dbReference type="PANTHER" id="PTHR45527">
    <property type="entry name" value="NONRIBOSOMAL PEPTIDE SYNTHETASE"/>
    <property type="match status" value="1"/>
</dbReference>
<comment type="caution">
    <text evidence="7">The sequence shown here is derived from an EMBL/GenBank/DDBJ whole genome shotgun (WGS) entry which is preliminary data.</text>
</comment>
<dbReference type="SUPFAM" id="SSF47336">
    <property type="entry name" value="ACP-like"/>
    <property type="match status" value="1"/>
</dbReference>
<dbReference type="InterPro" id="IPR020802">
    <property type="entry name" value="TesA-like"/>
</dbReference>
<feature type="domain" description="Carrier" evidence="6">
    <location>
        <begin position="105"/>
        <end position="180"/>
    </location>
</feature>
<evidence type="ECO:0000256" key="3">
    <source>
        <dbReference type="ARBA" id="ARBA00022450"/>
    </source>
</evidence>
<dbReference type="GO" id="GO:0017000">
    <property type="term" value="P:antibiotic biosynthetic process"/>
    <property type="evidence" value="ECO:0007669"/>
    <property type="project" value="UniProtKB-KW"/>
</dbReference>